<evidence type="ECO:0000313" key="4">
    <source>
        <dbReference type="EMBL" id="NMH97944.1"/>
    </source>
</evidence>
<name>A0ABX1S8Q4_9PSEU</name>
<dbReference type="InterPro" id="IPR029058">
    <property type="entry name" value="AB_hydrolase_fold"/>
</dbReference>
<dbReference type="InterPro" id="IPR000073">
    <property type="entry name" value="AB_hydrolase_1"/>
</dbReference>
<proteinExistence type="inferred from homology"/>
<sequence length="299" mass="32739">MNRRDIEFDAEGVLLRGWFYPAEGASGRAPTIVMAHGFSAVKEMYLDSFAEVFADAGLNALVFDNRNFGASDGVPRQEIDPWAQVRDYRHAITCACTLDEVDPVRIGIWGTSYSGGHVLVVGAIDRRVRAVVAQVPLVSGSANVGELVRSDFRAGFREMFDADRAARFAGDPPAMVPVVDADPLAPSALPTPDSYTWFTETGKTRAPSWRNEVTLRTVEMLGEYEPAGYIGRISPTPLLLVVAREDVLTPTHLAIDAYERAREPKKLVILPGGHFDAYVKGFEGASAAARDWFVEHLLV</sequence>
<accession>A0ABX1S8Q4</accession>
<dbReference type="InterPro" id="IPR050261">
    <property type="entry name" value="FrsA_esterase"/>
</dbReference>
<dbReference type="EMBL" id="JAAXLA010000017">
    <property type="protein sequence ID" value="NMH97944.1"/>
    <property type="molecule type" value="Genomic_DNA"/>
</dbReference>
<feature type="domain" description="AB hydrolase-1" evidence="3">
    <location>
        <begin position="30"/>
        <end position="277"/>
    </location>
</feature>
<dbReference type="PANTHER" id="PTHR22946:SF9">
    <property type="entry name" value="POLYKETIDE TRANSFERASE AF380"/>
    <property type="match status" value="1"/>
</dbReference>
<keyword evidence="1 4" id="KW-0378">Hydrolase</keyword>
<protein>
    <submittedName>
        <fullName evidence="4">Alpha/beta hydrolase</fullName>
    </submittedName>
</protein>
<dbReference type="Pfam" id="PF00561">
    <property type="entry name" value="Abhydrolase_1"/>
    <property type="match status" value="1"/>
</dbReference>
<dbReference type="GO" id="GO:0016787">
    <property type="term" value="F:hydrolase activity"/>
    <property type="evidence" value="ECO:0007669"/>
    <property type="project" value="UniProtKB-KW"/>
</dbReference>
<dbReference type="RefSeq" id="WP_169381390.1">
    <property type="nucleotide sequence ID" value="NZ_JAAXLA010000017.1"/>
</dbReference>
<dbReference type="Gene3D" id="3.40.50.1820">
    <property type="entry name" value="alpha/beta hydrolase"/>
    <property type="match status" value="1"/>
</dbReference>
<evidence type="ECO:0000256" key="2">
    <source>
        <dbReference type="ARBA" id="ARBA00038115"/>
    </source>
</evidence>
<evidence type="ECO:0000256" key="1">
    <source>
        <dbReference type="ARBA" id="ARBA00022801"/>
    </source>
</evidence>
<dbReference type="Proteomes" id="UP000820669">
    <property type="component" value="Unassembled WGS sequence"/>
</dbReference>
<dbReference type="Gene3D" id="1.10.10.800">
    <property type="match status" value="1"/>
</dbReference>
<gene>
    <name evidence="4" type="ORF">HF526_11565</name>
</gene>
<comment type="similarity">
    <text evidence="2">Belongs to the AB hydrolase superfamily. FUS2 hydrolase family.</text>
</comment>
<organism evidence="4 5">
    <name type="scientific">Pseudonocardia acidicola</name>
    <dbReference type="NCBI Taxonomy" id="2724939"/>
    <lineage>
        <taxon>Bacteria</taxon>
        <taxon>Bacillati</taxon>
        <taxon>Actinomycetota</taxon>
        <taxon>Actinomycetes</taxon>
        <taxon>Pseudonocardiales</taxon>
        <taxon>Pseudonocardiaceae</taxon>
        <taxon>Pseudonocardia</taxon>
    </lineage>
</organism>
<dbReference type="PANTHER" id="PTHR22946">
    <property type="entry name" value="DIENELACTONE HYDROLASE DOMAIN-CONTAINING PROTEIN-RELATED"/>
    <property type="match status" value="1"/>
</dbReference>
<dbReference type="SUPFAM" id="SSF53474">
    <property type="entry name" value="alpha/beta-Hydrolases"/>
    <property type="match status" value="1"/>
</dbReference>
<evidence type="ECO:0000313" key="5">
    <source>
        <dbReference type="Proteomes" id="UP000820669"/>
    </source>
</evidence>
<reference evidence="4 5" key="1">
    <citation type="submission" date="2020-04" db="EMBL/GenBank/DDBJ databases">
        <authorList>
            <person name="Klaysubun C."/>
            <person name="Duangmal K."/>
            <person name="Lipun K."/>
        </authorList>
    </citation>
    <scope>NUCLEOTIDE SEQUENCE [LARGE SCALE GENOMIC DNA]</scope>
    <source>
        <strain evidence="4 5">K10HN5</strain>
    </source>
</reference>
<comment type="caution">
    <text evidence="4">The sequence shown here is derived from an EMBL/GenBank/DDBJ whole genome shotgun (WGS) entry which is preliminary data.</text>
</comment>
<evidence type="ECO:0000259" key="3">
    <source>
        <dbReference type="Pfam" id="PF00561"/>
    </source>
</evidence>
<keyword evidence="5" id="KW-1185">Reference proteome</keyword>